<keyword evidence="1" id="KW-0812">Transmembrane</keyword>
<evidence type="ECO:0000313" key="3">
    <source>
        <dbReference type="Proteomes" id="UP000295662"/>
    </source>
</evidence>
<keyword evidence="1" id="KW-0472">Membrane</keyword>
<evidence type="ECO:0000313" key="2">
    <source>
        <dbReference type="EMBL" id="TDU80823.1"/>
    </source>
</evidence>
<keyword evidence="1" id="KW-1133">Transmembrane helix</keyword>
<accession>A0A4V6Q5P0</accession>
<name>A0A4V6Q5P0_9BACT</name>
<organism evidence="2 3">
    <name type="scientific">Prosthecobacter fusiformis</name>
    <dbReference type="NCBI Taxonomy" id="48464"/>
    <lineage>
        <taxon>Bacteria</taxon>
        <taxon>Pseudomonadati</taxon>
        <taxon>Verrucomicrobiota</taxon>
        <taxon>Verrucomicrobiia</taxon>
        <taxon>Verrucomicrobiales</taxon>
        <taxon>Verrucomicrobiaceae</taxon>
        <taxon>Prosthecobacter</taxon>
    </lineage>
</organism>
<keyword evidence="3" id="KW-1185">Reference proteome</keyword>
<reference evidence="2 3" key="1">
    <citation type="submission" date="2019-03" db="EMBL/GenBank/DDBJ databases">
        <title>Genomic Encyclopedia of Archaeal and Bacterial Type Strains, Phase II (KMG-II): from individual species to whole genera.</title>
        <authorList>
            <person name="Goeker M."/>
        </authorList>
    </citation>
    <scope>NUCLEOTIDE SEQUENCE [LARGE SCALE GENOMIC DNA]</scope>
    <source>
        <strain evidence="2 3">ATCC 25309</strain>
    </source>
</reference>
<comment type="caution">
    <text evidence="2">The sequence shown here is derived from an EMBL/GenBank/DDBJ whole genome shotgun (WGS) entry which is preliminary data.</text>
</comment>
<feature type="transmembrane region" description="Helical" evidence="1">
    <location>
        <begin position="57"/>
        <end position="77"/>
    </location>
</feature>
<dbReference type="Proteomes" id="UP000295662">
    <property type="component" value="Unassembled WGS sequence"/>
</dbReference>
<gene>
    <name evidence="2" type="ORF">EI77_00121</name>
</gene>
<proteinExistence type="predicted"/>
<sequence>MLQVAERSSGVKRKALLVATPPPTPEPDTIPDQRQFIGQPFDRMRADPELARVSRKLFFGVAAVAGLILIVTIWSLVEAWSSSSVEGSDSATTVEPVPVSVSIAPPAIEGQHLPPLLSRPMDFEQIVKKRQSEMTASMQEAGGE</sequence>
<protein>
    <submittedName>
        <fullName evidence="2">Uncharacterized protein</fullName>
    </submittedName>
</protein>
<dbReference type="EMBL" id="SOCA01000001">
    <property type="protein sequence ID" value="TDU80823.1"/>
    <property type="molecule type" value="Genomic_DNA"/>
</dbReference>
<dbReference type="AlphaFoldDB" id="A0A4V6Q5P0"/>
<evidence type="ECO:0000256" key="1">
    <source>
        <dbReference type="SAM" id="Phobius"/>
    </source>
</evidence>